<dbReference type="EMBL" id="ML208276">
    <property type="protein sequence ID" value="TFK73335.1"/>
    <property type="molecule type" value="Genomic_DNA"/>
</dbReference>
<proteinExistence type="predicted"/>
<organism evidence="1 2">
    <name type="scientific">Pluteus cervinus</name>
    <dbReference type="NCBI Taxonomy" id="181527"/>
    <lineage>
        <taxon>Eukaryota</taxon>
        <taxon>Fungi</taxon>
        <taxon>Dikarya</taxon>
        <taxon>Basidiomycota</taxon>
        <taxon>Agaricomycotina</taxon>
        <taxon>Agaricomycetes</taxon>
        <taxon>Agaricomycetidae</taxon>
        <taxon>Agaricales</taxon>
        <taxon>Pluteineae</taxon>
        <taxon>Pluteaceae</taxon>
        <taxon>Pluteus</taxon>
    </lineage>
</organism>
<name>A0ACD3B689_9AGAR</name>
<dbReference type="Proteomes" id="UP000308600">
    <property type="component" value="Unassembled WGS sequence"/>
</dbReference>
<gene>
    <name evidence="1" type="ORF">BDN72DRAFT_197790</name>
</gene>
<protein>
    <submittedName>
        <fullName evidence="1">Uncharacterized protein</fullName>
    </submittedName>
</protein>
<sequence>MQPPEHNPWEDGIKLAKDFDNEMCDRLKEEHENILLFAALFSAIVTAFAVVSYQWLQPNTASTPPPIPHHLAVWINFLWFMSLTMSLSVSCIGILCMQWVRHYRAWRPTMSRHAAALRRQRYEGFLLWRIPGIGAALLFMLQVALILFVIGLNFLMWSLDRIVASGVAAVSSCLFSFMILTMLAPAFQRWFKPPFSVMASLCPYQSPQSWIIYFLGWALVSIFSGKMQDWDRNWEAFNESWMKLNVTETSPPLDYESQFTKSNSKETSPPLTTSPNSFFVNSPG</sequence>
<evidence type="ECO:0000313" key="2">
    <source>
        <dbReference type="Proteomes" id="UP000308600"/>
    </source>
</evidence>
<reference evidence="1 2" key="1">
    <citation type="journal article" date="2019" name="Nat. Ecol. Evol.">
        <title>Megaphylogeny resolves global patterns of mushroom evolution.</title>
        <authorList>
            <person name="Varga T."/>
            <person name="Krizsan K."/>
            <person name="Foldi C."/>
            <person name="Dima B."/>
            <person name="Sanchez-Garcia M."/>
            <person name="Sanchez-Ramirez S."/>
            <person name="Szollosi G.J."/>
            <person name="Szarkandi J.G."/>
            <person name="Papp V."/>
            <person name="Albert L."/>
            <person name="Andreopoulos W."/>
            <person name="Angelini C."/>
            <person name="Antonin V."/>
            <person name="Barry K.W."/>
            <person name="Bougher N.L."/>
            <person name="Buchanan P."/>
            <person name="Buyck B."/>
            <person name="Bense V."/>
            <person name="Catcheside P."/>
            <person name="Chovatia M."/>
            <person name="Cooper J."/>
            <person name="Damon W."/>
            <person name="Desjardin D."/>
            <person name="Finy P."/>
            <person name="Geml J."/>
            <person name="Haridas S."/>
            <person name="Hughes K."/>
            <person name="Justo A."/>
            <person name="Karasinski D."/>
            <person name="Kautmanova I."/>
            <person name="Kiss B."/>
            <person name="Kocsube S."/>
            <person name="Kotiranta H."/>
            <person name="LaButti K.M."/>
            <person name="Lechner B.E."/>
            <person name="Liimatainen K."/>
            <person name="Lipzen A."/>
            <person name="Lukacs Z."/>
            <person name="Mihaltcheva S."/>
            <person name="Morgado L.N."/>
            <person name="Niskanen T."/>
            <person name="Noordeloos M.E."/>
            <person name="Ohm R.A."/>
            <person name="Ortiz-Santana B."/>
            <person name="Ovrebo C."/>
            <person name="Racz N."/>
            <person name="Riley R."/>
            <person name="Savchenko A."/>
            <person name="Shiryaev A."/>
            <person name="Soop K."/>
            <person name="Spirin V."/>
            <person name="Szebenyi C."/>
            <person name="Tomsovsky M."/>
            <person name="Tulloss R.E."/>
            <person name="Uehling J."/>
            <person name="Grigoriev I.V."/>
            <person name="Vagvolgyi C."/>
            <person name="Papp T."/>
            <person name="Martin F.M."/>
            <person name="Miettinen O."/>
            <person name="Hibbett D.S."/>
            <person name="Nagy L.G."/>
        </authorList>
    </citation>
    <scope>NUCLEOTIDE SEQUENCE [LARGE SCALE GENOMIC DNA]</scope>
    <source>
        <strain evidence="1 2">NL-1719</strain>
    </source>
</reference>
<accession>A0ACD3B689</accession>
<evidence type="ECO:0000313" key="1">
    <source>
        <dbReference type="EMBL" id="TFK73335.1"/>
    </source>
</evidence>
<keyword evidence="2" id="KW-1185">Reference proteome</keyword>